<keyword evidence="1" id="KW-0853">WD repeat</keyword>
<dbReference type="GeneID" id="7824414"/>
<feature type="transmembrane region" description="Helical" evidence="2">
    <location>
        <begin position="1337"/>
        <end position="1355"/>
    </location>
</feature>
<dbReference type="InterPro" id="IPR036322">
    <property type="entry name" value="WD40_repeat_dom_sf"/>
</dbReference>
<dbReference type="RefSeq" id="XP_001016916.2">
    <property type="nucleotide sequence ID" value="XM_001016916.2"/>
</dbReference>
<dbReference type="InterPro" id="IPR015943">
    <property type="entry name" value="WD40/YVTN_repeat-like_dom_sf"/>
</dbReference>
<feature type="repeat" description="WD" evidence="1">
    <location>
        <begin position="970"/>
        <end position="1011"/>
    </location>
</feature>
<dbReference type="SUPFAM" id="SSF50978">
    <property type="entry name" value="WD40 repeat-like"/>
    <property type="match status" value="2"/>
</dbReference>
<keyword evidence="2" id="KW-0472">Membrane</keyword>
<keyword evidence="2 3" id="KW-0812">Transmembrane</keyword>
<evidence type="ECO:0000256" key="2">
    <source>
        <dbReference type="SAM" id="Phobius"/>
    </source>
</evidence>
<evidence type="ECO:0000313" key="4">
    <source>
        <dbReference type="Proteomes" id="UP000009168"/>
    </source>
</evidence>
<dbReference type="KEGG" id="tet:TTHERM_00979840"/>
<dbReference type="HOGENOM" id="CLU_051601_0_0_1"/>
<keyword evidence="4" id="KW-1185">Reference proteome</keyword>
<protein>
    <submittedName>
        <fullName evidence="3">Transmembrane protein, putative</fullName>
    </submittedName>
</protein>
<evidence type="ECO:0000256" key="1">
    <source>
        <dbReference type="PROSITE-ProRule" id="PRU00221"/>
    </source>
</evidence>
<dbReference type="Proteomes" id="UP000009168">
    <property type="component" value="Unassembled WGS sequence"/>
</dbReference>
<dbReference type="SUPFAM" id="SSF50998">
    <property type="entry name" value="Quinoprotein alcohol dehydrogenase-like"/>
    <property type="match status" value="1"/>
</dbReference>
<dbReference type="InParanoid" id="Q23JH3"/>
<proteinExistence type="predicted"/>
<keyword evidence="2" id="KW-1133">Transmembrane helix</keyword>
<sequence length="1371" mass="159893">MRQYFVNGIGCPFWQVAVQNDIIQIQQIILLKSNPQKEFEDRAAIVYTPFSIGVFNLQTNQQYELVNQQESVAFYQIDKDDRPILKISNLHTLDANNRVIDWNPLNGLKQKTIEIPKNISISQVSCLNSQETLIFSWNSTHIFVVDFSQPLAHGEGILVQQINIQTQFVQCTNDKLNRRFLLADSLGGIYSFDIQTQSLTLLFKINQFQALLSIYPTKNQIALSYQSNDKNYIASYSSVQLQFEQQINQTSTQILVNNEEDQIVVVGQQNLFQLWQIKQNKLIYQADFQLMDCDFNDSNSTSVDSNINFKFGSINSNNEVSIVSEKYVFAFSIDQQKPIIFKNQNFGINFIQSFIIENKIILASDQSISIIDKKTQQFIYVTNHLINTATNYDVIQQIEIDKDLNRVIFINFSGVIEYWSYFDNQFEAYIDSLPSNSQFIINKSLNKLVQYVLTYSGSGLQNIIGIYNYRDGSLIQLIKNAYNIDRLSGFLLLQDETNGFLIGFNNSTLQYTIYRFQQDNNHSLIFNGTLFQNLDLNQYIQQAFLIEKYQLILLQFDNQLFLFNYFYYDSLYNNPIPIQGLQNPILYFYFNQTTLSLYAIQQYNIQIYSLTQNVFQMTNSIQIQAINNSTQVQLIEETQVLNLQNQPIIKYACDYSKSILIAISNDYYLYVIDIQKSSLLYTLTLDANQMQSLYIYPDQNLATISFKNGKSIIFNYITYTYQGVLNYKYSQVQYFDTQYNNLFLMSSTKLLSKALKSFGLIQQISYQKIINYYFDIQSGLTFVLADQVYIYNSLKQQYFPPFPTIDIQNSQFIFSIPSKDFIFIQFVSINQNKISVYKLSTYEYVGDLSYQSKQCQMLLSLVYDFNSNRLFSGCYPRNSLVWDLNQNFKLIKVINYFCPISIVFDVQTKRIIMTTYAWFSYTLDYDTLEQKGIIDGIYGDFDHIRGLQITWDQNGDIRIYNSNSNQIAFQHAHEGWVNQIIIDSTNMILTSIGNDLTIKVWSYSSLNYLNLIQEQVLQGQLNVQFLDKNNNYLFVGDSNGYIYQLTYPDLNLQNTIQVCNQLIDTLYIDLSHNILIYGSQAACLFGLYNLVDFIAPNSYSESYRQLGVLSALNTDYGVIFHQTQTLVQKWNFSTQQIEYGFYANSRNFQYEPESEFLILQGQNKIVAFIRRDQLTFFDIQTFDILNTQQLNCLRNIQLYSYLVCSLLNQLTIISLRDYSFFQVITLNENQSIINLQIIDNKYSFFATTTQGELICYSFNQSNNQFLQQLYSKLLDNAVANYLFVSSNNYYFVLASCFKGQLVLLQFSQQLLIEQQKEIKLQGVKSHVHVMVQYTDKVFFYLIICWFSIIKFYKLIKINKICNMILIILIAN</sequence>
<dbReference type="InterPro" id="IPR011047">
    <property type="entry name" value="Quinoprotein_ADH-like_sf"/>
</dbReference>
<gene>
    <name evidence="3" type="ORF">TTHERM_00979840</name>
</gene>
<name>Q23JH3_TETTS</name>
<evidence type="ECO:0000313" key="3">
    <source>
        <dbReference type="EMBL" id="EAR96671.2"/>
    </source>
</evidence>
<dbReference type="EMBL" id="GG662689">
    <property type="protein sequence ID" value="EAR96671.2"/>
    <property type="molecule type" value="Genomic_DNA"/>
</dbReference>
<reference evidence="4" key="1">
    <citation type="journal article" date="2006" name="PLoS Biol.">
        <title>Macronuclear genome sequence of the ciliate Tetrahymena thermophila, a model eukaryote.</title>
        <authorList>
            <person name="Eisen J.A."/>
            <person name="Coyne R.S."/>
            <person name="Wu M."/>
            <person name="Wu D."/>
            <person name="Thiagarajan M."/>
            <person name="Wortman J.R."/>
            <person name="Badger J.H."/>
            <person name="Ren Q."/>
            <person name="Amedeo P."/>
            <person name="Jones K.M."/>
            <person name="Tallon L.J."/>
            <person name="Delcher A.L."/>
            <person name="Salzberg S.L."/>
            <person name="Silva J.C."/>
            <person name="Haas B.J."/>
            <person name="Majoros W.H."/>
            <person name="Farzad M."/>
            <person name="Carlton J.M."/>
            <person name="Smith R.K. Jr."/>
            <person name="Garg J."/>
            <person name="Pearlman R.E."/>
            <person name="Karrer K.M."/>
            <person name="Sun L."/>
            <person name="Manning G."/>
            <person name="Elde N.C."/>
            <person name="Turkewitz A.P."/>
            <person name="Asai D.J."/>
            <person name="Wilkes D.E."/>
            <person name="Wang Y."/>
            <person name="Cai H."/>
            <person name="Collins K."/>
            <person name="Stewart B.A."/>
            <person name="Lee S.R."/>
            <person name="Wilamowska K."/>
            <person name="Weinberg Z."/>
            <person name="Ruzzo W.L."/>
            <person name="Wloga D."/>
            <person name="Gaertig J."/>
            <person name="Frankel J."/>
            <person name="Tsao C.-C."/>
            <person name="Gorovsky M.A."/>
            <person name="Keeling P.J."/>
            <person name="Waller R.F."/>
            <person name="Patron N.J."/>
            <person name="Cherry J.M."/>
            <person name="Stover N.A."/>
            <person name="Krieger C.J."/>
            <person name="del Toro C."/>
            <person name="Ryder H.F."/>
            <person name="Williamson S.C."/>
            <person name="Barbeau R.A."/>
            <person name="Hamilton E.P."/>
            <person name="Orias E."/>
        </authorList>
    </citation>
    <scope>NUCLEOTIDE SEQUENCE [LARGE SCALE GENOMIC DNA]</scope>
    <source>
        <strain evidence="4">SB210</strain>
    </source>
</reference>
<dbReference type="SMART" id="SM00320">
    <property type="entry name" value="WD40"/>
    <property type="match status" value="2"/>
</dbReference>
<dbReference type="SUPFAM" id="SSF82171">
    <property type="entry name" value="DPP6 N-terminal domain-like"/>
    <property type="match status" value="1"/>
</dbReference>
<dbReference type="Gene3D" id="2.130.10.10">
    <property type="entry name" value="YVTN repeat-like/Quinoprotein amine dehydrogenase"/>
    <property type="match status" value="1"/>
</dbReference>
<dbReference type="InterPro" id="IPR001680">
    <property type="entry name" value="WD40_rpt"/>
</dbReference>
<dbReference type="PROSITE" id="PS50082">
    <property type="entry name" value="WD_REPEATS_2"/>
    <property type="match status" value="1"/>
</dbReference>
<organism evidence="3 4">
    <name type="scientific">Tetrahymena thermophila (strain SB210)</name>
    <dbReference type="NCBI Taxonomy" id="312017"/>
    <lineage>
        <taxon>Eukaryota</taxon>
        <taxon>Sar</taxon>
        <taxon>Alveolata</taxon>
        <taxon>Ciliophora</taxon>
        <taxon>Intramacronucleata</taxon>
        <taxon>Oligohymenophorea</taxon>
        <taxon>Hymenostomatida</taxon>
        <taxon>Tetrahymenina</taxon>
        <taxon>Tetrahymenidae</taxon>
        <taxon>Tetrahymena</taxon>
    </lineage>
</organism>
<accession>Q23JH3</accession>